<protein>
    <submittedName>
        <fullName evidence="1">Uncharacterized protein</fullName>
    </submittedName>
</protein>
<keyword evidence="2" id="KW-1185">Reference proteome</keyword>
<accession>A0A392T8B5</accession>
<evidence type="ECO:0000313" key="2">
    <source>
        <dbReference type="Proteomes" id="UP000265520"/>
    </source>
</evidence>
<name>A0A392T8B5_9FABA</name>
<organism evidence="1 2">
    <name type="scientific">Trifolium medium</name>
    <dbReference type="NCBI Taxonomy" id="97028"/>
    <lineage>
        <taxon>Eukaryota</taxon>
        <taxon>Viridiplantae</taxon>
        <taxon>Streptophyta</taxon>
        <taxon>Embryophyta</taxon>
        <taxon>Tracheophyta</taxon>
        <taxon>Spermatophyta</taxon>
        <taxon>Magnoliopsida</taxon>
        <taxon>eudicotyledons</taxon>
        <taxon>Gunneridae</taxon>
        <taxon>Pentapetalae</taxon>
        <taxon>rosids</taxon>
        <taxon>fabids</taxon>
        <taxon>Fabales</taxon>
        <taxon>Fabaceae</taxon>
        <taxon>Papilionoideae</taxon>
        <taxon>50 kb inversion clade</taxon>
        <taxon>NPAAA clade</taxon>
        <taxon>Hologalegina</taxon>
        <taxon>IRL clade</taxon>
        <taxon>Trifolieae</taxon>
        <taxon>Trifolium</taxon>
    </lineage>
</organism>
<dbReference type="AlphaFoldDB" id="A0A392T8B5"/>
<comment type="caution">
    <text evidence="1">The sequence shown here is derived from an EMBL/GenBank/DDBJ whole genome shotgun (WGS) entry which is preliminary data.</text>
</comment>
<sequence>METAELRKLVLGHELKGVLLSHFLSGSQEKEVIEAREQAECVGKTVTELEGRYTEAKD</sequence>
<evidence type="ECO:0000313" key="1">
    <source>
        <dbReference type="EMBL" id="MCI56744.1"/>
    </source>
</evidence>
<dbReference type="EMBL" id="LXQA010517417">
    <property type="protein sequence ID" value="MCI56744.1"/>
    <property type="molecule type" value="Genomic_DNA"/>
</dbReference>
<reference evidence="1 2" key="1">
    <citation type="journal article" date="2018" name="Front. Plant Sci.">
        <title>Red Clover (Trifolium pratense) and Zigzag Clover (T. medium) - A Picture of Genomic Similarities and Differences.</title>
        <authorList>
            <person name="Dluhosova J."/>
            <person name="Istvanek J."/>
            <person name="Nedelnik J."/>
            <person name="Repkova J."/>
        </authorList>
    </citation>
    <scope>NUCLEOTIDE SEQUENCE [LARGE SCALE GENOMIC DNA]</scope>
    <source>
        <strain evidence="2">cv. 10/8</strain>
        <tissue evidence="1">Leaf</tissue>
    </source>
</reference>
<feature type="non-terminal residue" evidence="1">
    <location>
        <position position="58"/>
    </location>
</feature>
<proteinExistence type="predicted"/>
<dbReference type="Proteomes" id="UP000265520">
    <property type="component" value="Unassembled WGS sequence"/>
</dbReference>